<evidence type="ECO:0000256" key="1">
    <source>
        <dbReference type="ARBA" id="ARBA00004141"/>
    </source>
</evidence>
<dbReference type="InterPro" id="IPR035906">
    <property type="entry name" value="MetI-like_sf"/>
</dbReference>
<dbReference type="Gene3D" id="1.10.3720.10">
    <property type="entry name" value="MetI-like"/>
    <property type="match status" value="1"/>
</dbReference>
<dbReference type="GO" id="GO:0055085">
    <property type="term" value="P:transmembrane transport"/>
    <property type="evidence" value="ECO:0007669"/>
    <property type="project" value="InterPro"/>
</dbReference>
<feature type="transmembrane region" description="Helical" evidence="6">
    <location>
        <begin position="132"/>
        <end position="159"/>
    </location>
</feature>
<feature type="transmembrane region" description="Helical" evidence="6">
    <location>
        <begin position="179"/>
        <end position="200"/>
    </location>
</feature>
<evidence type="ECO:0000256" key="2">
    <source>
        <dbReference type="ARBA" id="ARBA00022448"/>
    </source>
</evidence>
<dbReference type="AlphaFoldDB" id="A0A1D8B3I3"/>
<dbReference type="KEGG" id="phon:BH719_07520"/>
<sequence>MTWLMSNWGLVGELALTHLAIAVPAIVCSVLVAVPVGWCAARSKRVGPPVLAVLSAMYAVPSLPLLIIVPVVVGVSYRSPVNMVLILTLYGVAVLVRQSAEGFSAIERATLRSATACGFGTARRFWQVELPLAAPVIVAGTRVVVTSTVSLVTIGAFVGVRSLGTLFTDGFQRGLVAEVVVGLAATIALALGIDALVAGIGRAATPWTRAGAAADDEQGARA</sequence>
<reference evidence="8 9" key="1">
    <citation type="submission" date="2016-09" db="EMBL/GenBank/DDBJ databases">
        <title>Complete genome sequence of Actinomyces hongkongensis HKU8.</title>
        <authorList>
            <person name="Gao Y.-X."/>
            <person name="Zhou Y.-Y."/>
            <person name="Xie Y."/>
            <person name="Wang M."/>
            <person name="Wang S.-J."/>
            <person name="Shen S.-G."/>
        </authorList>
    </citation>
    <scope>NUCLEOTIDE SEQUENCE [LARGE SCALE GENOMIC DNA]</scope>
    <source>
        <strain evidence="8 9">HKU8</strain>
    </source>
</reference>
<feature type="transmembrane region" description="Helical" evidence="6">
    <location>
        <begin position="79"/>
        <end position="96"/>
    </location>
</feature>
<keyword evidence="9" id="KW-1185">Reference proteome</keyword>
<proteinExistence type="inferred from homology"/>
<evidence type="ECO:0000256" key="5">
    <source>
        <dbReference type="ARBA" id="ARBA00023136"/>
    </source>
</evidence>
<name>A0A1D8B3I3_9ACTO</name>
<dbReference type="STRING" id="178339.BH719_07520"/>
<keyword evidence="5 6" id="KW-0472">Membrane</keyword>
<dbReference type="InterPro" id="IPR051204">
    <property type="entry name" value="ABC_transp_perm/SBD"/>
</dbReference>
<dbReference type="RefSeq" id="WP_009744225.1">
    <property type="nucleotide sequence ID" value="NZ_CP017298.1"/>
</dbReference>
<keyword evidence="3 6" id="KW-0812">Transmembrane</keyword>
<keyword evidence="2 6" id="KW-0813">Transport</keyword>
<evidence type="ECO:0000256" key="6">
    <source>
        <dbReference type="RuleBase" id="RU363032"/>
    </source>
</evidence>
<evidence type="ECO:0000313" key="8">
    <source>
        <dbReference type="EMBL" id="AOS47711.1"/>
    </source>
</evidence>
<evidence type="ECO:0000259" key="7">
    <source>
        <dbReference type="PROSITE" id="PS50928"/>
    </source>
</evidence>
<feature type="domain" description="ABC transmembrane type-1" evidence="7">
    <location>
        <begin position="15"/>
        <end position="202"/>
    </location>
</feature>
<organism evidence="8 9">
    <name type="scientific">Pauljensenia hongkongensis</name>
    <dbReference type="NCBI Taxonomy" id="178339"/>
    <lineage>
        <taxon>Bacteria</taxon>
        <taxon>Bacillati</taxon>
        <taxon>Actinomycetota</taxon>
        <taxon>Actinomycetes</taxon>
        <taxon>Actinomycetales</taxon>
        <taxon>Actinomycetaceae</taxon>
        <taxon>Pauljensenia</taxon>
    </lineage>
</organism>
<dbReference type="SUPFAM" id="SSF161098">
    <property type="entry name" value="MetI-like"/>
    <property type="match status" value="1"/>
</dbReference>
<dbReference type="EMBL" id="CP017298">
    <property type="protein sequence ID" value="AOS47711.1"/>
    <property type="molecule type" value="Genomic_DNA"/>
</dbReference>
<feature type="transmembrane region" description="Helical" evidence="6">
    <location>
        <begin position="50"/>
        <end position="73"/>
    </location>
</feature>
<evidence type="ECO:0000313" key="9">
    <source>
        <dbReference type="Proteomes" id="UP000095214"/>
    </source>
</evidence>
<dbReference type="PANTHER" id="PTHR30177:SF4">
    <property type="entry name" value="OSMOPROTECTANT IMPORT PERMEASE PROTEIN OSMW"/>
    <property type="match status" value="1"/>
</dbReference>
<dbReference type="OrthoDB" id="3233284at2"/>
<gene>
    <name evidence="8" type="ORF">BH719_07520</name>
</gene>
<evidence type="ECO:0000256" key="4">
    <source>
        <dbReference type="ARBA" id="ARBA00022989"/>
    </source>
</evidence>
<dbReference type="GO" id="GO:0031460">
    <property type="term" value="P:glycine betaine transport"/>
    <property type="evidence" value="ECO:0007669"/>
    <property type="project" value="TreeGrafter"/>
</dbReference>
<dbReference type="Pfam" id="PF00528">
    <property type="entry name" value="BPD_transp_1"/>
    <property type="match status" value="1"/>
</dbReference>
<comment type="subcellular location">
    <subcellularLocation>
        <location evidence="6">Cell membrane</location>
        <topology evidence="6">Multi-pass membrane protein</topology>
    </subcellularLocation>
    <subcellularLocation>
        <location evidence="1">Membrane</location>
        <topology evidence="1">Multi-pass membrane protein</topology>
    </subcellularLocation>
</comment>
<evidence type="ECO:0000256" key="3">
    <source>
        <dbReference type="ARBA" id="ARBA00022692"/>
    </source>
</evidence>
<keyword evidence="4 6" id="KW-1133">Transmembrane helix</keyword>
<protein>
    <submittedName>
        <fullName evidence="8">ABC transporter permease</fullName>
    </submittedName>
</protein>
<dbReference type="CDD" id="cd06261">
    <property type="entry name" value="TM_PBP2"/>
    <property type="match status" value="1"/>
</dbReference>
<dbReference type="PANTHER" id="PTHR30177">
    <property type="entry name" value="GLYCINE BETAINE/L-PROLINE TRANSPORT SYSTEM PERMEASE PROTEIN PROW"/>
    <property type="match status" value="1"/>
</dbReference>
<comment type="similarity">
    <text evidence="6">Belongs to the binding-protein-dependent transport system permease family.</text>
</comment>
<feature type="transmembrane region" description="Helical" evidence="6">
    <location>
        <begin position="15"/>
        <end position="38"/>
    </location>
</feature>
<dbReference type="InterPro" id="IPR000515">
    <property type="entry name" value="MetI-like"/>
</dbReference>
<dbReference type="Proteomes" id="UP000095214">
    <property type="component" value="Chromosome"/>
</dbReference>
<accession>A0A1D8B3I3</accession>
<dbReference type="GO" id="GO:0005886">
    <property type="term" value="C:plasma membrane"/>
    <property type="evidence" value="ECO:0007669"/>
    <property type="project" value="UniProtKB-SubCell"/>
</dbReference>
<dbReference type="PROSITE" id="PS50928">
    <property type="entry name" value="ABC_TM1"/>
    <property type="match status" value="1"/>
</dbReference>